<gene>
    <name evidence="1" type="ORF">CLODIP_2_CD04541</name>
</gene>
<dbReference type="AlphaFoldDB" id="A0A8S1DTI0"/>
<evidence type="ECO:0000313" key="2">
    <source>
        <dbReference type="Proteomes" id="UP000494165"/>
    </source>
</evidence>
<sequence>MLAEANLTAVNRIRAIAAEFGAKLPDNFELIHLLQLPEDLFKMIVAKLMSTKCDSLRREEMEMKLLMLPALLLYFTVRPKKVDLTAPLSFCPRQHKYHYLKKSVLNISEVAADIEELSLVHTDRNEPYISDIADDELLEALRKLKRLKVLRIEDICEINLIDLIELCQNLPDLEYLHFNLHKGIYQIEVEELKIAEQLKSAMPKLQVFLFDTSRYDQTDVYALIRCCAENLPNLRVIQKFSSRFSSFEDYESSNEITQASGSSNLRHLTVKYDLAESCAQVPSSFPLITHLRISWISHADIEEKDLTALLQLTHLESLELFDVPKDILHLFVDQFGANMRALSINYDDEDNPEFSVETDFSLGQLLALCPKLERLSFRANFEFDPEPITCFNNLKEIRVEFWSDYNDYIPLTHILRAPNLEKLWFEDFEFDFGNLGSVTTMVKERQS</sequence>
<dbReference type="SUPFAM" id="SSF52047">
    <property type="entry name" value="RNI-like"/>
    <property type="match status" value="1"/>
</dbReference>
<accession>A0A8S1DTI0</accession>
<dbReference type="Proteomes" id="UP000494165">
    <property type="component" value="Unassembled WGS sequence"/>
</dbReference>
<evidence type="ECO:0008006" key="3">
    <source>
        <dbReference type="Google" id="ProtNLM"/>
    </source>
</evidence>
<dbReference type="InterPro" id="IPR032675">
    <property type="entry name" value="LRR_dom_sf"/>
</dbReference>
<comment type="caution">
    <text evidence="1">The sequence shown here is derived from an EMBL/GenBank/DDBJ whole genome shotgun (WGS) entry which is preliminary data.</text>
</comment>
<keyword evidence="2" id="KW-1185">Reference proteome</keyword>
<dbReference type="EMBL" id="CADEPI010000338">
    <property type="protein sequence ID" value="CAB3384137.1"/>
    <property type="molecule type" value="Genomic_DNA"/>
</dbReference>
<protein>
    <recommendedName>
        <fullName evidence="3">F-box domain-containing protein</fullName>
    </recommendedName>
</protein>
<name>A0A8S1DTI0_9INSE</name>
<organism evidence="1 2">
    <name type="scientific">Cloeon dipterum</name>
    <dbReference type="NCBI Taxonomy" id="197152"/>
    <lineage>
        <taxon>Eukaryota</taxon>
        <taxon>Metazoa</taxon>
        <taxon>Ecdysozoa</taxon>
        <taxon>Arthropoda</taxon>
        <taxon>Hexapoda</taxon>
        <taxon>Insecta</taxon>
        <taxon>Pterygota</taxon>
        <taxon>Palaeoptera</taxon>
        <taxon>Ephemeroptera</taxon>
        <taxon>Pisciforma</taxon>
        <taxon>Baetidae</taxon>
        <taxon>Cloeon</taxon>
    </lineage>
</organism>
<reference evidence="1 2" key="1">
    <citation type="submission" date="2020-04" db="EMBL/GenBank/DDBJ databases">
        <authorList>
            <person name="Alioto T."/>
            <person name="Alioto T."/>
            <person name="Gomez Garrido J."/>
        </authorList>
    </citation>
    <scope>NUCLEOTIDE SEQUENCE [LARGE SCALE GENOMIC DNA]</scope>
</reference>
<proteinExistence type="predicted"/>
<dbReference type="Gene3D" id="3.80.10.10">
    <property type="entry name" value="Ribonuclease Inhibitor"/>
    <property type="match status" value="1"/>
</dbReference>
<evidence type="ECO:0000313" key="1">
    <source>
        <dbReference type="EMBL" id="CAB3384137.1"/>
    </source>
</evidence>